<comment type="caution">
    <text evidence="3">The sequence shown here is derived from an EMBL/GenBank/DDBJ whole genome shotgun (WGS) entry which is preliminary data.</text>
</comment>
<dbReference type="Pfam" id="PF13692">
    <property type="entry name" value="Glyco_trans_1_4"/>
    <property type="match status" value="1"/>
</dbReference>
<dbReference type="PANTHER" id="PTHR24221">
    <property type="entry name" value="ATP-BINDING CASSETTE SUB-FAMILY B"/>
    <property type="match status" value="1"/>
</dbReference>
<dbReference type="Pfam" id="PF00005">
    <property type="entry name" value="ABC_tran"/>
    <property type="match status" value="1"/>
</dbReference>
<dbReference type="GO" id="GO:0042626">
    <property type="term" value="F:ATPase-coupled transmembrane transporter activity"/>
    <property type="evidence" value="ECO:0007669"/>
    <property type="project" value="TreeGrafter"/>
</dbReference>
<feature type="transmembrane region" description="Helical" evidence="1">
    <location>
        <begin position="94"/>
        <end position="118"/>
    </location>
</feature>
<keyword evidence="1" id="KW-1133">Transmembrane helix</keyword>
<dbReference type="PANTHER" id="PTHR24221:SF654">
    <property type="entry name" value="ATP-BINDING CASSETTE SUB-FAMILY B MEMBER 6"/>
    <property type="match status" value="1"/>
</dbReference>
<accession>X1NMQ7</accession>
<dbReference type="GO" id="GO:0005524">
    <property type="term" value="F:ATP binding"/>
    <property type="evidence" value="ECO:0007669"/>
    <property type="project" value="InterPro"/>
</dbReference>
<keyword evidence="1" id="KW-0472">Membrane</keyword>
<feature type="transmembrane region" description="Helical" evidence="1">
    <location>
        <begin position="58"/>
        <end position="82"/>
    </location>
</feature>
<gene>
    <name evidence="3" type="ORF">S06H3_26318</name>
</gene>
<feature type="non-terminal residue" evidence="3">
    <location>
        <position position="296"/>
    </location>
</feature>
<dbReference type="GO" id="GO:0016887">
    <property type="term" value="F:ATP hydrolysis activity"/>
    <property type="evidence" value="ECO:0007669"/>
    <property type="project" value="InterPro"/>
</dbReference>
<evidence type="ECO:0000256" key="1">
    <source>
        <dbReference type="SAM" id="Phobius"/>
    </source>
</evidence>
<reference evidence="3" key="1">
    <citation type="journal article" date="2014" name="Front. Microbiol.">
        <title>High frequency of phylogenetically diverse reductive dehalogenase-homologous genes in deep subseafloor sedimentary metagenomes.</title>
        <authorList>
            <person name="Kawai M."/>
            <person name="Futagami T."/>
            <person name="Toyoda A."/>
            <person name="Takaki Y."/>
            <person name="Nishi S."/>
            <person name="Hori S."/>
            <person name="Arai W."/>
            <person name="Tsubouchi T."/>
            <person name="Morono Y."/>
            <person name="Uchiyama I."/>
            <person name="Ito T."/>
            <person name="Fujiyama A."/>
            <person name="Inagaki F."/>
            <person name="Takami H."/>
        </authorList>
    </citation>
    <scope>NUCLEOTIDE SEQUENCE</scope>
    <source>
        <strain evidence="3">Expedition CK06-06</strain>
    </source>
</reference>
<dbReference type="InterPro" id="IPR027417">
    <property type="entry name" value="P-loop_NTPase"/>
</dbReference>
<dbReference type="AlphaFoldDB" id="X1NMQ7"/>
<dbReference type="SUPFAM" id="SSF52540">
    <property type="entry name" value="P-loop containing nucleoside triphosphate hydrolases"/>
    <property type="match status" value="1"/>
</dbReference>
<dbReference type="InterPro" id="IPR039421">
    <property type="entry name" value="Type_1_exporter"/>
</dbReference>
<proteinExistence type="predicted"/>
<dbReference type="InterPro" id="IPR003439">
    <property type="entry name" value="ABC_transporter-like_ATP-bd"/>
</dbReference>
<keyword evidence="1" id="KW-0812">Transmembrane</keyword>
<dbReference type="EMBL" id="BARV01015206">
    <property type="protein sequence ID" value="GAI28075.1"/>
    <property type="molecule type" value="Genomic_DNA"/>
</dbReference>
<sequence length="296" mass="33064">DAFIRQFPQVIKEVPEAKLLIVGDGPQRVKLERIITELGLERQVIITGFQPYQTMPEYINLAAICINTFLISDFSMGIMALLIKIIAPANFMELIPIFGTFAFALFRLFPIIGAMGSLTMQVMGALPDCEVVYSIRTDEITRIKDGEKELSSLNSSIKFNDVSFAYKGRLKILENISTAFEKGKTTAIVGRSGAGKTTIINLLLRLFEPDKGEVRIDGLNIKEYKLSSWLNKIGFVGQDTFIFNDTVKNNITFRSEKYSDEKVTKAAKYADAHSFIYELPKGYDTLVGDKGVRLSG</sequence>
<dbReference type="Gene3D" id="3.40.50.2000">
    <property type="entry name" value="Glycogen Phosphorylase B"/>
    <property type="match status" value="1"/>
</dbReference>
<dbReference type="SUPFAM" id="SSF53756">
    <property type="entry name" value="UDP-Glycosyltransferase/glycogen phosphorylase"/>
    <property type="match status" value="1"/>
</dbReference>
<feature type="non-terminal residue" evidence="3">
    <location>
        <position position="1"/>
    </location>
</feature>
<evidence type="ECO:0000313" key="3">
    <source>
        <dbReference type="EMBL" id="GAI28075.1"/>
    </source>
</evidence>
<feature type="domain" description="ABC transporter" evidence="2">
    <location>
        <begin position="173"/>
        <end position="275"/>
    </location>
</feature>
<dbReference type="Gene3D" id="3.40.50.300">
    <property type="entry name" value="P-loop containing nucleotide triphosphate hydrolases"/>
    <property type="match status" value="1"/>
</dbReference>
<organism evidence="3">
    <name type="scientific">marine sediment metagenome</name>
    <dbReference type="NCBI Taxonomy" id="412755"/>
    <lineage>
        <taxon>unclassified sequences</taxon>
        <taxon>metagenomes</taxon>
        <taxon>ecological metagenomes</taxon>
    </lineage>
</organism>
<protein>
    <recommendedName>
        <fullName evidence="2">ABC transporter domain-containing protein</fullName>
    </recommendedName>
</protein>
<evidence type="ECO:0000259" key="2">
    <source>
        <dbReference type="Pfam" id="PF00005"/>
    </source>
</evidence>
<name>X1NMQ7_9ZZZZ</name>